<feature type="non-terminal residue" evidence="1">
    <location>
        <position position="106"/>
    </location>
</feature>
<dbReference type="OrthoDB" id="3363652at2759"/>
<proteinExistence type="predicted"/>
<gene>
    <name evidence="1" type="ORF">M422DRAFT_93378</name>
</gene>
<accession>A0A0C9VXA3</accession>
<sequence length="106" mass="12218">PFAPERVEEIISRINIGLDLINEQCEEVLNLVHEFADMFALSLVEVIPVDFMRHKLHVDPKVTLPTKVNQWPVTGAQCEWYNKILDDMESAEIIQRVPAEFIKCLS</sequence>
<protein>
    <submittedName>
        <fullName evidence="1">Uncharacterized protein</fullName>
    </submittedName>
</protein>
<dbReference type="AlphaFoldDB" id="A0A0C9VXA3"/>
<feature type="non-terminal residue" evidence="1">
    <location>
        <position position="1"/>
    </location>
</feature>
<dbReference type="EMBL" id="KN837126">
    <property type="protein sequence ID" value="KIJ43021.1"/>
    <property type="molecule type" value="Genomic_DNA"/>
</dbReference>
<name>A0A0C9VXA3_SPHS4</name>
<dbReference type="HOGENOM" id="CLU_119163_1_0_1"/>
<evidence type="ECO:0000313" key="2">
    <source>
        <dbReference type="Proteomes" id="UP000054279"/>
    </source>
</evidence>
<dbReference type="Proteomes" id="UP000054279">
    <property type="component" value="Unassembled WGS sequence"/>
</dbReference>
<keyword evidence="2" id="KW-1185">Reference proteome</keyword>
<organism evidence="1 2">
    <name type="scientific">Sphaerobolus stellatus (strain SS14)</name>
    <dbReference type="NCBI Taxonomy" id="990650"/>
    <lineage>
        <taxon>Eukaryota</taxon>
        <taxon>Fungi</taxon>
        <taxon>Dikarya</taxon>
        <taxon>Basidiomycota</taxon>
        <taxon>Agaricomycotina</taxon>
        <taxon>Agaricomycetes</taxon>
        <taxon>Phallomycetidae</taxon>
        <taxon>Geastrales</taxon>
        <taxon>Sphaerobolaceae</taxon>
        <taxon>Sphaerobolus</taxon>
    </lineage>
</organism>
<evidence type="ECO:0000313" key="1">
    <source>
        <dbReference type="EMBL" id="KIJ43021.1"/>
    </source>
</evidence>
<reference evidence="1 2" key="1">
    <citation type="submission" date="2014-06" db="EMBL/GenBank/DDBJ databases">
        <title>Evolutionary Origins and Diversification of the Mycorrhizal Mutualists.</title>
        <authorList>
            <consortium name="DOE Joint Genome Institute"/>
            <consortium name="Mycorrhizal Genomics Consortium"/>
            <person name="Kohler A."/>
            <person name="Kuo A."/>
            <person name="Nagy L.G."/>
            <person name="Floudas D."/>
            <person name="Copeland A."/>
            <person name="Barry K.W."/>
            <person name="Cichocki N."/>
            <person name="Veneault-Fourrey C."/>
            <person name="LaButti K."/>
            <person name="Lindquist E.A."/>
            <person name="Lipzen A."/>
            <person name="Lundell T."/>
            <person name="Morin E."/>
            <person name="Murat C."/>
            <person name="Riley R."/>
            <person name="Ohm R."/>
            <person name="Sun H."/>
            <person name="Tunlid A."/>
            <person name="Henrissat B."/>
            <person name="Grigoriev I.V."/>
            <person name="Hibbett D.S."/>
            <person name="Martin F."/>
        </authorList>
    </citation>
    <scope>NUCLEOTIDE SEQUENCE [LARGE SCALE GENOMIC DNA]</scope>
    <source>
        <strain evidence="1 2">SS14</strain>
    </source>
</reference>